<dbReference type="PRINTS" id="PR00344">
    <property type="entry name" value="BCTRLSENSOR"/>
</dbReference>
<sequence>MSDDRVPIIEDRHSAGGGHSLPPWLVLIVDDDDSVHQATRFALDDFRFENRGLHILSAYSAEEAREVISDHADAAVILLDVVMESEHVGLDLVRWIRDELSNNRVRIVLRTGQPGFAPELQVVRDYDINDYKQKSEMTAARLVTTVYSALRSFRDIVRLEQQADRLTRALKTAEDASRAKTDFITHMSHEFRTPLNSIIGLSEVIATEMLGPVATTKYKEYAWDIVTSGRRLQILVESVLDLAEDGDRQSMHIQTFDLHELVSEFFAQESREIPLMREREDAEQNGTVASSGLMLRADRHAVLTMLKHLVSNALNHNPSSCRVRVTARQLQDGRLVLSVVDDGVGIDPAVMKRLGEPFNLQSNPYVSGRGGLGLGLLATKALIERHGGRMVVESERGKGTTVRLLFPAEGPPGQKDGSGRRQ</sequence>
<keyword evidence="10" id="KW-0547">Nucleotide-binding</keyword>
<evidence type="ECO:0000256" key="3">
    <source>
        <dbReference type="ARBA" id="ARBA00022553"/>
    </source>
</evidence>
<dbReference type="PROSITE" id="PS50110">
    <property type="entry name" value="RESPONSE_REGULATORY"/>
    <property type="match status" value="1"/>
</dbReference>
<feature type="modified residue" description="4-aspartylphosphate" evidence="7">
    <location>
        <position position="80"/>
    </location>
</feature>
<dbReference type="Pfam" id="PF00072">
    <property type="entry name" value="Response_reg"/>
    <property type="match status" value="1"/>
</dbReference>
<dbReference type="PROSITE" id="PS50109">
    <property type="entry name" value="HIS_KIN"/>
    <property type="match status" value="1"/>
</dbReference>
<dbReference type="InterPro" id="IPR004358">
    <property type="entry name" value="Sig_transdc_His_kin-like_C"/>
</dbReference>
<evidence type="ECO:0000313" key="10">
    <source>
        <dbReference type="EMBL" id="MFC3228164.1"/>
    </source>
</evidence>
<dbReference type="InterPro" id="IPR005467">
    <property type="entry name" value="His_kinase_dom"/>
</dbReference>
<name>A0ABV7L153_9PROT</name>
<organism evidence="10 11">
    <name type="scientific">Marinibaculum pumilum</name>
    <dbReference type="NCBI Taxonomy" id="1766165"/>
    <lineage>
        <taxon>Bacteria</taxon>
        <taxon>Pseudomonadati</taxon>
        <taxon>Pseudomonadota</taxon>
        <taxon>Alphaproteobacteria</taxon>
        <taxon>Rhodospirillales</taxon>
        <taxon>Rhodospirillaceae</taxon>
        <taxon>Marinibaculum</taxon>
    </lineage>
</organism>
<dbReference type="InterPro" id="IPR036890">
    <property type="entry name" value="HATPase_C_sf"/>
</dbReference>
<dbReference type="GO" id="GO:0005524">
    <property type="term" value="F:ATP binding"/>
    <property type="evidence" value="ECO:0007669"/>
    <property type="project" value="UniProtKB-KW"/>
</dbReference>
<dbReference type="InterPro" id="IPR050736">
    <property type="entry name" value="Sensor_HK_Regulatory"/>
</dbReference>
<keyword evidence="4" id="KW-0808">Transferase</keyword>
<dbReference type="SUPFAM" id="SSF52172">
    <property type="entry name" value="CheY-like"/>
    <property type="match status" value="1"/>
</dbReference>
<dbReference type="EC" id="2.7.13.3" evidence="2"/>
<dbReference type="SUPFAM" id="SSF55874">
    <property type="entry name" value="ATPase domain of HSP90 chaperone/DNA topoisomerase II/histidine kinase"/>
    <property type="match status" value="1"/>
</dbReference>
<dbReference type="Gene3D" id="1.10.287.130">
    <property type="match status" value="1"/>
</dbReference>
<keyword evidence="3 7" id="KW-0597">Phosphoprotein</keyword>
<dbReference type="RefSeq" id="WP_379901022.1">
    <property type="nucleotide sequence ID" value="NZ_JBHRTR010000028.1"/>
</dbReference>
<keyword evidence="10" id="KW-0067">ATP-binding</keyword>
<dbReference type="Gene3D" id="3.30.565.10">
    <property type="entry name" value="Histidine kinase-like ATPase, C-terminal domain"/>
    <property type="match status" value="1"/>
</dbReference>
<evidence type="ECO:0000256" key="1">
    <source>
        <dbReference type="ARBA" id="ARBA00000085"/>
    </source>
</evidence>
<evidence type="ECO:0000259" key="9">
    <source>
        <dbReference type="PROSITE" id="PS50110"/>
    </source>
</evidence>
<dbReference type="CDD" id="cd00156">
    <property type="entry name" value="REC"/>
    <property type="match status" value="1"/>
</dbReference>
<evidence type="ECO:0000256" key="7">
    <source>
        <dbReference type="PROSITE-ProRule" id="PRU00169"/>
    </source>
</evidence>
<dbReference type="CDD" id="cd00075">
    <property type="entry name" value="HATPase"/>
    <property type="match status" value="1"/>
</dbReference>
<keyword evidence="11" id="KW-1185">Reference proteome</keyword>
<dbReference type="Gene3D" id="3.40.50.2300">
    <property type="match status" value="1"/>
</dbReference>
<evidence type="ECO:0000259" key="8">
    <source>
        <dbReference type="PROSITE" id="PS50109"/>
    </source>
</evidence>
<dbReference type="Proteomes" id="UP001595528">
    <property type="component" value="Unassembled WGS sequence"/>
</dbReference>
<feature type="domain" description="Response regulatory" evidence="9">
    <location>
        <begin position="25"/>
        <end position="149"/>
    </location>
</feature>
<reference evidence="11" key="1">
    <citation type="journal article" date="2019" name="Int. J. Syst. Evol. Microbiol.">
        <title>The Global Catalogue of Microorganisms (GCM) 10K type strain sequencing project: providing services to taxonomists for standard genome sequencing and annotation.</title>
        <authorList>
            <consortium name="The Broad Institute Genomics Platform"/>
            <consortium name="The Broad Institute Genome Sequencing Center for Infectious Disease"/>
            <person name="Wu L."/>
            <person name="Ma J."/>
        </authorList>
    </citation>
    <scope>NUCLEOTIDE SEQUENCE [LARGE SCALE GENOMIC DNA]</scope>
    <source>
        <strain evidence="11">KCTC 42964</strain>
    </source>
</reference>
<dbReference type="InterPro" id="IPR003661">
    <property type="entry name" value="HisK_dim/P_dom"/>
</dbReference>
<evidence type="ECO:0000256" key="5">
    <source>
        <dbReference type="ARBA" id="ARBA00022777"/>
    </source>
</evidence>
<dbReference type="InterPro" id="IPR003594">
    <property type="entry name" value="HATPase_dom"/>
</dbReference>
<keyword evidence="5" id="KW-0418">Kinase</keyword>
<dbReference type="InterPro" id="IPR011006">
    <property type="entry name" value="CheY-like_superfamily"/>
</dbReference>
<evidence type="ECO:0000256" key="6">
    <source>
        <dbReference type="ARBA" id="ARBA00023012"/>
    </source>
</evidence>
<accession>A0ABV7L153</accession>
<comment type="caution">
    <text evidence="10">The sequence shown here is derived from an EMBL/GenBank/DDBJ whole genome shotgun (WGS) entry which is preliminary data.</text>
</comment>
<evidence type="ECO:0000256" key="2">
    <source>
        <dbReference type="ARBA" id="ARBA00012438"/>
    </source>
</evidence>
<dbReference type="SUPFAM" id="SSF47384">
    <property type="entry name" value="Homodimeric domain of signal transducing histidine kinase"/>
    <property type="match status" value="1"/>
</dbReference>
<dbReference type="PANTHER" id="PTHR43711:SF1">
    <property type="entry name" value="HISTIDINE KINASE 1"/>
    <property type="match status" value="1"/>
</dbReference>
<feature type="domain" description="Histidine kinase" evidence="8">
    <location>
        <begin position="186"/>
        <end position="410"/>
    </location>
</feature>
<dbReference type="Pfam" id="PF00512">
    <property type="entry name" value="HisKA"/>
    <property type="match status" value="1"/>
</dbReference>
<dbReference type="SMART" id="SM00387">
    <property type="entry name" value="HATPase_c"/>
    <property type="match status" value="1"/>
</dbReference>
<dbReference type="SMART" id="SM00388">
    <property type="entry name" value="HisKA"/>
    <property type="match status" value="1"/>
</dbReference>
<dbReference type="InterPro" id="IPR036097">
    <property type="entry name" value="HisK_dim/P_sf"/>
</dbReference>
<dbReference type="InterPro" id="IPR001789">
    <property type="entry name" value="Sig_transdc_resp-reg_receiver"/>
</dbReference>
<keyword evidence="6" id="KW-0902">Two-component regulatory system</keyword>
<protein>
    <recommendedName>
        <fullName evidence="2">histidine kinase</fullName>
        <ecNumber evidence="2">2.7.13.3</ecNumber>
    </recommendedName>
</protein>
<dbReference type="PANTHER" id="PTHR43711">
    <property type="entry name" value="TWO-COMPONENT HISTIDINE KINASE"/>
    <property type="match status" value="1"/>
</dbReference>
<gene>
    <name evidence="10" type="ORF">ACFOGJ_13040</name>
</gene>
<comment type="catalytic activity">
    <reaction evidence="1">
        <text>ATP + protein L-histidine = ADP + protein N-phospho-L-histidine.</text>
        <dbReference type="EC" id="2.7.13.3"/>
    </reaction>
</comment>
<evidence type="ECO:0000256" key="4">
    <source>
        <dbReference type="ARBA" id="ARBA00022679"/>
    </source>
</evidence>
<proteinExistence type="predicted"/>
<dbReference type="Pfam" id="PF02518">
    <property type="entry name" value="HATPase_c"/>
    <property type="match status" value="1"/>
</dbReference>
<evidence type="ECO:0000313" key="11">
    <source>
        <dbReference type="Proteomes" id="UP001595528"/>
    </source>
</evidence>
<dbReference type="EMBL" id="JBHRTR010000028">
    <property type="protein sequence ID" value="MFC3228164.1"/>
    <property type="molecule type" value="Genomic_DNA"/>
</dbReference>
<dbReference type="CDD" id="cd00082">
    <property type="entry name" value="HisKA"/>
    <property type="match status" value="1"/>
</dbReference>